<sequence length="116" mass="13546">MRCYLVDELQPEVIANLEAQLTKNGCQSGIERLYWLPLEKERLLPVQREHESSCGPHCLALEILDDAVRLEFLVRAKGRMRCECVCYLSPETERHMMDWLDARIMEAEIEQGLIQQ</sequence>
<organism evidence="1 2">
    <name type="scientific">Bilophila wadsworthia (strain 3_1_6)</name>
    <dbReference type="NCBI Taxonomy" id="563192"/>
    <lineage>
        <taxon>Bacteria</taxon>
        <taxon>Pseudomonadati</taxon>
        <taxon>Thermodesulfobacteriota</taxon>
        <taxon>Desulfovibrionia</taxon>
        <taxon>Desulfovibrionales</taxon>
        <taxon>Desulfovibrionaceae</taxon>
        <taxon>Bilophila</taxon>
    </lineage>
</organism>
<evidence type="ECO:0000313" key="1">
    <source>
        <dbReference type="EMBL" id="EFV44563.1"/>
    </source>
</evidence>
<dbReference type="HOGENOM" id="CLU_172413_0_0_7"/>
<name>E5Y616_BILW3</name>
<dbReference type="STRING" id="563192.HMPREF0179_01629"/>
<protein>
    <submittedName>
        <fullName evidence="1">Uncharacterized protein</fullName>
    </submittedName>
</protein>
<dbReference type="GeneID" id="78087326"/>
<dbReference type="RefSeq" id="WP_005027024.1">
    <property type="nucleotide sequence ID" value="NZ_KE150240.1"/>
</dbReference>
<keyword evidence="2" id="KW-1185">Reference proteome</keyword>
<dbReference type="OrthoDB" id="5459426at2"/>
<dbReference type="AlphaFoldDB" id="E5Y616"/>
<dbReference type="Proteomes" id="UP000006034">
    <property type="component" value="Unassembled WGS sequence"/>
</dbReference>
<reference evidence="1 2" key="1">
    <citation type="submission" date="2010-10" db="EMBL/GenBank/DDBJ databases">
        <authorList>
            <consortium name="The Broad Institute Genome Sequencing Platform"/>
            <person name="Ward D."/>
            <person name="Earl A."/>
            <person name="Feldgarden M."/>
            <person name="Young S.K."/>
            <person name="Gargeya S."/>
            <person name="Zeng Q."/>
            <person name="Alvarado L."/>
            <person name="Berlin A."/>
            <person name="Bochicchio J."/>
            <person name="Chapman S.B."/>
            <person name="Chen Z."/>
            <person name="Freedman E."/>
            <person name="Gellesch M."/>
            <person name="Goldberg J."/>
            <person name="Griggs A."/>
            <person name="Gujja S."/>
            <person name="Heilman E."/>
            <person name="Heiman D."/>
            <person name="Howarth C."/>
            <person name="Mehta T."/>
            <person name="Neiman D."/>
            <person name="Pearson M."/>
            <person name="Roberts A."/>
            <person name="Saif S."/>
            <person name="Shea T."/>
            <person name="Shenoy N."/>
            <person name="Sisk P."/>
            <person name="Stolte C."/>
            <person name="Sykes S."/>
            <person name="White J."/>
            <person name="Yandava C."/>
            <person name="Allen-Vercoe E."/>
            <person name="Sibley C."/>
            <person name="Ambrose C.E."/>
            <person name="Strauss J."/>
            <person name="Daigneault M."/>
            <person name="Haas B."/>
            <person name="Nusbaum C."/>
            <person name="Birren B."/>
        </authorList>
    </citation>
    <scope>NUCLEOTIDE SEQUENCE [LARGE SCALE GENOMIC DNA]</scope>
    <source>
        <strain evidence="1 2">3_1_6</strain>
    </source>
</reference>
<accession>E5Y616</accession>
<dbReference type="eggNOG" id="ENOG50337H4">
    <property type="taxonomic scope" value="Bacteria"/>
</dbReference>
<reference evidence="1 2" key="2">
    <citation type="submission" date="2013-04" db="EMBL/GenBank/DDBJ databases">
        <title>The Genome Sequence of Bilophila wadsworthia 3_1_6.</title>
        <authorList>
            <consortium name="The Broad Institute Genomics Platform"/>
            <person name="Earl A."/>
            <person name="Ward D."/>
            <person name="Feldgarden M."/>
            <person name="Gevers D."/>
            <person name="Sibley C."/>
            <person name="Strauss J."/>
            <person name="Allen-Vercoe E."/>
            <person name="Walker B."/>
            <person name="Young S."/>
            <person name="Zeng Q."/>
            <person name="Gargeya S."/>
            <person name="Fitzgerald M."/>
            <person name="Haas B."/>
            <person name="Abouelleil A."/>
            <person name="Allen A.W."/>
            <person name="Alvarado L."/>
            <person name="Arachchi H.M."/>
            <person name="Berlin A.M."/>
            <person name="Chapman S.B."/>
            <person name="Gainer-Dewar J."/>
            <person name="Goldberg J."/>
            <person name="Griggs A."/>
            <person name="Gujja S."/>
            <person name="Hansen M."/>
            <person name="Howarth C."/>
            <person name="Imamovic A."/>
            <person name="Ireland A."/>
            <person name="Larimer J."/>
            <person name="McCowan C."/>
            <person name="Murphy C."/>
            <person name="Pearson M."/>
            <person name="Poon T.W."/>
            <person name="Priest M."/>
            <person name="Roberts A."/>
            <person name="Saif S."/>
            <person name="Shea T."/>
            <person name="Sisk P."/>
            <person name="Sykes S."/>
            <person name="Wortman J."/>
            <person name="Nusbaum C."/>
            <person name="Birren B."/>
        </authorList>
    </citation>
    <scope>NUCLEOTIDE SEQUENCE [LARGE SCALE GENOMIC DNA]</scope>
    <source>
        <strain evidence="1 2">3_1_6</strain>
    </source>
</reference>
<proteinExistence type="predicted"/>
<gene>
    <name evidence="1" type="ORF">HMPREF0179_01629</name>
</gene>
<comment type="caution">
    <text evidence="1">The sequence shown here is derived from an EMBL/GenBank/DDBJ whole genome shotgun (WGS) entry which is preliminary data.</text>
</comment>
<evidence type="ECO:0000313" key="2">
    <source>
        <dbReference type="Proteomes" id="UP000006034"/>
    </source>
</evidence>
<dbReference type="EMBL" id="ADCP02000003">
    <property type="protein sequence ID" value="EFV44563.1"/>
    <property type="molecule type" value="Genomic_DNA"/>
</dbReference>